<dbReference type="InterPro" id="IPR036250">
    <property type="entry name" value="AcylCo_DH-like_C"/>
</dbReference>
<dbReference type="SUPFAM" id="SSF47203">
    <property type="entry name" value="Acyl-CoA dehydrogenase C-terminal domain-like"/>
    <property type="match status" value="1"/>
</dbReference>
<gene>
    <name evidence="8" type="ORF">UFOPK3547_01246</name>
</gene>
<protein>
    <submittedName>
        <fullName evidence="8">Unannotated protein</fullName>
    </submittedName>
</protein>
<evidence type="ECO:0000256" key="1">
    <source>
        <dbReference type="ARBA" id="ARBA00001974"/>
    </source>
</evidence>
<dbReference type="Pfam" id="PF00441">
    <property type="entry name" value="Acyl-CoA_dh_1"/>
    <property type="match status" value="1"/>
</dbReference>
<dbReference type="EMBL" id="CAESAN010000111">
    <property type="protein sequence ID" value="CAB4346092.1"/>
    <property type="molecule type" value="Genomic_DNA"/>
</dbReference>
<evidence type="ECO:0000259" key="6">
    <source>
        <dbReference type="Pfam" id="PF00441"/>
    </source>
</evidence>
<dbReference type="InterPro" id="IPR009075">
    <property type="entry name" value="AcylCo_DH/oxidase_C"/>
</dbReference>
<keyword evidence="5" id="KW-0560">Oxidoreductase</keyword>
<dbReference type="GO" id="GO:0050660">
    <property type="term" value="F:flavin adenine dinucleotide binding"/>
    <property type="evidence" value="ECO:0007669"/>
    <property type="project" value="InterPro"/>
</dbReference>
<feature type="domain" description="Acyl-CoA dehydrogenase/oxidase N-terminal" evidence="7">
    <location>
        <begin position="6"/>
        <end position="116"/>
    </location>
</feature>
<dbReference type="AlphaFoldDB" id="A0A6J5ZXJ2"/>
<accession>A0A6J5ZXJ2</accession>
<name>A0A6J5ZXJ2_9ZZZZ</name>
<evidence type="ECO:0000256" key="3">
    <source>
        <dbReference type="ARBA" id="ARBA00022630"/>
    </source>
</evidence>
<dbReference type="InterPro" id="IPR037069">
    <property type="entry name" value="AcylCoA_DH/ox_N_sf"/>
</dbReference>
<dbReference type="InterPro" id="IPR013786">
    <property type="entry name" value="AcylCoA_DH/ox_N"/>
</dbReference>
<comment type="similarity">
    <text evidence="2">Belongs to the acyl-CoA dehydrogenase family.</text>
</comment>
<feature type="domain" description="Acyl-CoA dehydrogenase/oxidase C-terminal" evidence="6">
    <location>
        <begin position="190"/>
        <end position="311"/>
    </location>
</feature>
<keyword evidence="3" id="KW-0285">Flavoprotein</keyword>
<evidence type="ECO:0000256" key="4">
    <source>
        <dbReference type="ARBA" id="ARBA00022827"/>
    </source>
</evidence>
<comment type="cofactor">
    <cofactor evidence="1">
        <name>FAD</name>
        <dbReference type="ChEBI" id="CHEBI:57692"/>
    </cofactor>
</comment>
<dbReference type="InterPro" id="IPR009100">
    <property type="entry name" value="AcylCoA_DH/oxidase_NM_dom_sf"/>
</dbReference>
<evidence type="ECO:0000259" key="7">
    <source>
        <dbReference type="Pfam" id="PF02771"/>
    </source>
</evidence>
<dbReference type="SUPFAM" id="SSF56645">
    <property type="entry name" value="Acyl-CoA dehydrogenase NM domain-like"/>
    <property type="match status" value="1"/>
</dbReference>
<evidence type="ECO:0000256" key="5">
    <source>
        <dbReference type="ARBA" id="ARBA00023002"/>
    </source>
</evidence>
<dbReference type="GO" id="GO:0003995">
    <property type="term" value="F:acyl-CoA dehydrogenase activity"/>
    <property type="evidence" value="ECO:0007669"/>
    <property type="project" value="TreeGrafter"/>
</dbReference>
<sequence length="339" mass="35421">MNFDFTEDQHEIKRTARDLLTKRSGFEQIREAAEAEAYDESLFKELCELGWAGIAVDEQYGGAGLGVVELMILCEELGFSLAGSPFLANAIGGLMIEHAGSDEQRAQWLPGIATGEATATLALATDGVAAVVPDADGAAVIVLVEGDSAVLVARGDAEVEPLTTIDPSRRYARVTASGGDPLPGDVVGGLARAEVALSAEMVGVAQRSMEMAIEYAKERKQFDTPIGAFQAVSHRCAQMLFDTEGARSATYFGGWAADADESQLALAAAIAKAAASDSAHSVTNSSIQVHGGIGFTWEADVHWFFKRAQLDASMLRSASTCRALVTSITAASLASAGGA</sequence>
<organism evidence="8">
    <name type="scientific">freshwater metagenome</name>
    <dbReference type="NCBI Taxonomy" id="449393"/>
    <lineage>
        <taxon>unclassified sequences</taxon>
        <taxon>metagenomes</taxon>
        <taxon>ecological metagenomes</taxon>
    </lineage>
</organism>
<reference evidence="8" key="1">
    <citation type="submission" date="2020-05" db="EMBL/GenBank/DDBJ databases">
        <authorList>
            <person name="Chiriac C."/>
            <person name="Salcher M."/>
            <person name="Ghai R."/>
            <person name="Kavagutti S V."/>
        </authorList>
    </citation>
    <scope>NUCLEOTIDE SEQUENCE</scope>
</reference>
<keyword evidence="4" id="KW-0274">FAD</keyword>
<evidence type="ECO:0000313" key="8">
    <source>
        <dbReference type="EMBL" id="CAB4346092.1"/>
    </source>
</evidence>
<dbReference type="Gene3D" id="1.20.140.10">
    <property type="entry name" value="Butyryl-CoA Dehydrogenase, subunit A, domain 3"/>
    <property type="match status" value="1"/>
</dbReference>
<dbReference type="PANTHER" id="PTHR43884">
    <property type="entry name" value="ACYL-COA DEHYDROGENASE"/>
    <property type="match status" value="1"/>
</dbReference>
<dbReference type="Gene3D" id="1.10.540.10">
    <property type="entry name" value="Acyl-CoA dehydrogenase/oxidase, N-terminal domain"/>
    <property type="match status" value="1"/>
</dbReference>
<dbReference type="PANTHER" id="PTHR43884:SF20">
    <property type="entry name" value="ACYL-COA DEHYDROGENASE FADE28"/>
    <property type="match status" value="1"/>
</dbReference>
<proteinExistence type="inferred from homology"/>
<evidence type="ECO:0000256" key="2">
    <source>
        <dbReference type="ARBA" id="ARBA00009347"/>
    </source>
</evidence>
<dbReference type="Pfam" id="PF02771">
    <property type="entry name" value="Acyl-CoA_dh_N"/>
    <property type="match status" value="1"/>
</dbReference>